<evidence type="ECO:0000313" key="2">
    <source>
        <dbReference type="EMBL" id="MPM44338.1"/>
    </source>
</evidence>
<comment type="caution">
    <text evidence="2">The sequence shown here is derived from an EMBL/GenBank/DDBJ whole genome shotgun (WGS) entry which is preliminary data.</text>
</comment>
<accession>A0A644ZV77</accession>
<feature type="region of interest" description="Disordered" evidence="1">
    <location>
        <begin position="251"/>
        <end position="273"/>
    </location>
</feature>
<dbReference type="EMBL" id="VSSQ01010436">
    <property type="protein sequence ID" value="MPM44338.1"/>
    <property type="molecule type" value="Genomic_DNA"/>
</dbReference>
<proteinExistence type="predicted"/>
<gene>
    <name evidence="2" type="ORF">SDC9_91016</name>
</gene>
<name>A0A644ZV77_9ZZZZ</name>
<feature type="compositionally biased region" description="Polar residues" evidence="1">
    <location>
        <begin position="394"/>
        <end position="413"/>
    </location>
</feature>
<sequence length="421" mass="44882">MVLGECGHGGKVGIAQLLPRRHGAVGTAFQHRVHHVGRGAQHHGAAVECLDRACALAVGLVAGRAVGGIDLFATGNQIGQVPHLVRVVLLGGGLLLFLFHPLGVILGRQHLHVDGHVGMLLAAQLGALAVVVARLLGAEPGVAHEAGDRILLDAEGGHHERVDHVLCGGNHAHLLVDGHDQRIVHLQQIVIGRLAHVAAVGHLALRHVQRGDVFQPLAFAAEVVIAPLPLVAGGLHGEVGVGRVFLRHQHLGGGQRHQDHDDEGDDGPDHFDGDGLVEIGGLGATGFAMLPDGIEHHGEHADEDHRADDEHHPVQEVLLFGDARDGWREIELFDGRTAGKILYRVGCCAHPRAGHQQHRSQLIGNALHSSHLLLSLNLTNPLPWRLRGSDQRQSHANSTDQTIRQASPKTEISQPDHPEST</sequence>
<evidence type="ECO:0000256" key="1">
    <source>
        <dbReference type="SAM" id="MobiDB-lite"/>
    </source>
</evidence>
<organism evidence="2">
    <name type="scientific">bioreactor metagenome</name>
    <dbReference type="NCBI Taxonomy" id="1076179"/>
    <lineage>
        <taxon>unclassified sequences</taxon>
        <taxon>metagenomes</taxon>
        <taxon>ecological metagenomes</taxon>
    </lineage>
</organism>
<protein>
    <submittedName>
        <fullName evidence="2">Uncharacterized protein</fullName>
    </submittedName>
</protein>
<feature type="region of interest" description="Disordered" evidence="1">
    <location>
        <begin position="385"/>
        <end position="421"/>
    </location>
</feature>
<dbReference type="AlphaFoldDB" id="A0A644ZV77"/>
<reference evidence="2" key="1">
    <citation type="submission" date="2019-08" db="EMBL/GenBank/DDBJ databases">
        <authorList>
            <person name="Kucharzyk K."/>
            <person name="Murdoch R.W."/>
            <person name="Higgins S."/>
            <person name="Loffler F."/>
        </authorList>
    </citation>
    <scope>NUCLEOTIDE SEQUENCE</scope>
</reference>